<dbReference type="GO" id="GO:0005737">
    <property type="term" value="C:cytoplasm"/>
    <property type="evidence" value="ECO:0007669"/>
    <property type="project" value="TreeGrafter"/>
</dbReference>
<keyword evidence="5" id="KW-0472">Membrane</keyword>
<keyword evidence="5" id="KW-1133">Transmembrane helix</keyword>
<reference evidence="6 7" key="1">
    <citation type="submission" date="2017-01" db="EMBL/GenBank/DDBJ databases">
        <title>Trade-off between light-utilization and light-protection in marine flavobacteria.</title>
        <authorList>
            <person name="Kumagai Y."/>
            <person name="Yoshizawa S."/>
            <person name="Kogure K."/>
            <person name="Iwasaki W."/>
        </authorList>
    </citation>
    <scope>NUCLEOTIDE SEQUENCE [LARGE SCALE GENOMIC DNA]</scope>
    <source>
        <strain evidence="6 7">KCTC 32109</strain>
    </source>
</reference>
<evidence type="ECO:0000256" key="2">
    <source>
        <dbReference type="ARBA" id="ARBA00022898"/>
    </source>
</evidence>
<dbReference type="EMBL" id="MTPW01000001">
    <property type="protein sequence ID" value="PQJ33105.1"/>
    <property type="molecule type" value="Genomic_DNA"/>
</dbReference>
<evidence type="ECO:0000256" key="1">
    <source>
        <dbReference type="ARBA" id="ARBA00001933"/>
    </source>
</evidence>
<dbReference type="GO" id="GO:0009086">
    <property type="term" value="P:methionine biosynthetic process"/>
    <property type="evidence" value="ECO:0007669"/>
    <property type="project" value="UniProtKB-ARBA"/>
</dbReference>
<keyword evidence="6" id="KW-0456">Lyase</keyword>
<dbReference type="AlphaFoldDB" id="A0A2S7UDT5"/>
<dbReference type="InterPro" id="IPR015422">
    <property type="entry name" value="PyrdxlP-dep_Trfase_small"/>
</dbReference>
<dbReference type="Proteomes" id="UP000239747">
    <property type="component" value="Unassembled WGS sequence"/>
</dbReference>
<dbReference type="CDD" id="cd00614">
    <property type="entry name" value="CGS_like"/>
    <property type="match status" value="1"/>
</dbReference>
<dbReference type="GO" id="GO:0030170">
    <property type="term" value="F:pyridoxal phosphate binding"/>
    <property type="evidence" value="ECO:0007669"/>
    <property type="project" value="InterPro"/>
</dbReference>
<protein>
    <submittedName>
        <fullName evidence="6">Cystathionine beta-lyase</fullName>
    </submittedName>
</protein>
<dbReference type="InterPro" id="IPR000277">
    <property type="entry name" value="Cys/Met-Metab_PyrdxlP-dep_enz"/>
</dbReference>
<dbReference type="GO" id="GO:0016846">
    <property type="term" value="F:carbon-sulfur lyase activity"/>
    <property type="evidence" value="ECO:0007669"/>
    <property type="project" value="TreeGrafter"/>
</dbReference>
<organism evidence="6 7">
    <name type="scientific">Nonlabens arenilitoris</name>
    <dbReference type="NCBI Taxonomy" id="1217969"/>
    <lineage>
        <taxon>Bacteria</taxon>
        <taxon>Pseudomonadati</taxon>
        <taxon>Bacteroidota</taxon>
        <taxon>Flavobacteriia</taxon>
        <taxon>Flavobacteriales</taxon>
        <taxon>Flavobacteriaceae</taxon>
        <taxon>Nonlabens</taxon>
    </lineage>
</organism>
<comment type="caution">
    <text evidence="6">The sequence shown here is derived from an EMBL/GenBank/DDBJ whole genome shotgun (WGS) entry which is preliminary data.</text>
</comment>
<evidence type="ECO:0000256" key="4">
    <source>
        <dbReference type="RuleBase" id="RU362118"/>
    </source>
</evidence>
<dbReference type="InterPro" id="IPR054542">
    <property type="entry name" value="Cys_met_metab_PP"/>
</dbReference>
<dbReference type="OrthoDB" id="9803729at2"/>
<dbReference type="GO" id="GO:0019346">
    <property type="term" value="P:transsulfuration"/>
    <property type="evidence" value="ECO:0007669"/>
    <property type="project" value="InterPro"/>
</dbReference>
<dbReference type="FunFam" id="3.90.1150.10:FF:000033">
    <property type="entry name" value="Cystathionine gamma-synthase"/>
    <property type="match status" value="1"/>
</dbReference>
<dbReference type="PROSITE" id="PS00868">
    <property type="entry name" value="CYS_MET_METAB_PP"/>
    <property type="match status" value="1"/>
</dbReference>
<dbReference type="RefSeq" id="WP_105072158.1">
    <property type="nucleotide sequence ID" value="NZ_MTPW01000001.1"/>
</dbReference>
<keyword evidence="5" id="KW-0812">Transmembrane</keyword>
<dbReference type="Pfam" id="PF01053">
    <property type="entry name" value="Cys_Met_Meta_PP"/>
    <property type="match status" value="1"/>
</dbReference>
<dbReference type="SUPFAM" id="SSF53383">
    <property type="entry name" value="PLP-dependent transferases"/>
    <property type="match status" value="1"/>
</dbReference>
<feature type="transmembrane region" description="Helical" evidence="5">
    <location>
        <begin position="70"/>
        <end position="89"/>
    </location>
</feature>
<dbReference type="PANTHER" id="PTHR11808">
    <property type="entry name" value="TRANS-SULFURATION ENZYME FAMILY MEMBER"/>
    <property type="match status" value="1"/>
</dbReference>
<dbReference type="FunFam" id="3.40.640.10:FF:000046">
    <property type="entry name" value="Cystathionine gamma-lyase"/>
    <property type="match status" value="1"/>
</dbReference>
<comment type="similarity">
    <text evidence="4">Belongs to the trans-sulfuration enzymes family.</text>
</comment>
<dbReference type="InterPro" id="IPR015421">
    <property type="entry name" value="PyrdxlP-dep_Trfase_major"/>
</dbReference>
<proteinExistence type="inferred from homology"/>
<dbReference type="PIRSF" id="PIRSF001434">
    <property type="entry name" value="CGS"/>
    <property type="match status" value="1"/>
</dbReference>
<accession>A0A2S7UDT5</accession>
<evidence type="ECO:0000313" key="6">
    <source>
        <dbReference type="EMBL" id="PQJ33105.1"/>
    </source>
</evidence>
<comment type="cofactor">
    <cofactor evidence="1 4">
        <name>pyridoxal 5'-phosphate</name>
        <dbReference type="ChEBI" id="CHEBI:597326"/>
    </cofactor>
</comment>
<dbReference type="InterPro" id="IPR015424">
    <property type="entry name" value="PyrdxlP-dep_Trfase"/>
</dbReference>
<evidence type="ECO:0000256" key="3">
    <source>
        <dbReference type="PIRSR" id="PIRSR001434-2"/>
    </source>
</evidence>
<gene>
    <name evidence="6" type="ORF">BST92_00810</name>
</gene>
<evidence type="ECO:0000313" key="7">
    <source>
        <dbReference type="Proteomes" id="UP000239747"/>
    </source>
</evidence>
<dbReference type="PANTHER" id="PTHR11808:SF80">
    <property type="entry name" value="CYSTATHIONINE GAMMA-LYASE"/>
    <property type="match status" value="1"/>
</dbReference>
<keyword evidence="7" id="KW-1185">Reference proteome</keyword>
<feature type="modified residue" description="N6-(pyridoxal phosphate)lysine" evidence="3">
    <location>
        <position position="199"/>
    </location>
</feature>
<sequence>MSSKKRLVNTLCVHAGNLEDEKYGGATSPIYTSTAYDYRGEGTNLYPRYFNTPNQVALAQKIAALENCEAGLIFGSGMAAISAIFMAFLKTGDHVILQRAIYGGTSHFVDAEFTNLGIEYSFVEQVNSESLKAHLKENTKMIYIETPSNPLLEVVDMTVVSAFAKANSLISVIDNTFASPINQNPADFGIDIIIHSATKYLGGHSDICAGTVSSSQKHMDQIWKTAKNYGGSLSDQTVWLLERSIKTLGLRVKRQTRNAKKLARFLEKHPSIKRVNYPGLKSHPDHKIAKAQMHGYGGMMSFEFKESINHSRFLEELQVIKVALSLAGVESTILAPTETSHSLLTPQQRKDQGITDQLLRFSVGIEEVSSLIEDIERAMEKSRKIAK</sequence>
<dbReference type="Gene3D" id="3.90.1150.10">
    <property type="entry name" value="Aspartate Aminotransferase, domain 1"/>
    <property type="match status" value="1"/>
</dbReference>
<keyword evidence="2 3" id="KW-0663">Pyridoxal phosphate</keyword>
<name>A0A2S7UDT5_9FLAO</name>
<evidence type="ECO:0000256" key="5">
    <source>
        <dbReference type="SAM" id="Phobius"/>
    </source>
</evidence>
<dbReference type="Gene3D" id="3.40.640.10">
    <property type="entry name" value="Type I PLP-dependent aspartate aminotransferase-like (Major domain)"/>
    <property type="match status" value="1"/>
</dbReference>